<dbReference type="GO" id="GO:0008270">
    <property type="term" value="F:zinc ion binding"/>
    <property type="evidence" value="ECO:0007669"/>
    <property type="project" value="UniProtKB-KW"/>
</dbReference>
<dbReference type="InterPro" id="IPR036236">
    <property type="entry name" value="Znf_C2H2_sf"/>
</dbReference>
<reference evidence="3" key="1">
    <citation type="journal article" date="2021" name="Nat. Commun.">
        <title>Genetic determinants of endophytism in the Arabidopsis root mycobiome.</title>
        <authorList>
            <person name="Mesny F."/>
            <person name="Miyauchi S."/>
            <person name="Thiergart T."/>
            <person name="Pickel B."/>
            <person name="Atanasova L."/>
            <person name="Karlsson M."/>
            <person name="Huettel B."/>
            <person name="Barry K.W."/>
            <person name="Haridas S."/>
            <person name="Chen C."/>
            <person name="Bauer D."/>
            <person name="Andreopoulos W."/>
            <person name="Pangilinan J."/>
            <person name="LaButti K."/>
            <person name="Riley R."/>
            <person name="Lipzen A."/>
            <person name="Clum A."/>
            <person name="Drula E."/>
            <person name="Henrissat B."/>
            <person name="Kohler A."/>
            <person name="Grigoriev I.V."/>
            <person name="Martin F.M."/>
            <person name="Hacquard S."/>
        </authorList>
    </citation>
    <scope>NUCLEOTIDE SEQUENCE</scope>
    <source>
        <strain evidence="3">MPI-SDFR-AT-0120</strain>
    </source>
</reference>
<protein>
    <recommendedName>
        <fullName evidence="2">C2H2-type domain-containing protein</fullName>
    </recommendedName>
</protein>
<dbReference type="Pfam" id="PF00096">
    <property type="entry name" value="zf-C2H2"/>
    <property type="match status" value="2"/>
</dbReference>
<keyword evidence="1" id="KW-0479">Metal-binding</keyword>
<keyword evidence="1" id="KW-0862">Zinc</keyword>
<dbReference type="PROSITE" id="PS50157">
    <property type="entry name" value="ZINC_FINGER_C2H2_2"/>
    <property type="match status" value="1"/>
</dbReference>
<dbReference type="SMART" id="SM00355">
    <property type="entry name" value="ZnF_C2H2"/>
    <property type="match status" value="2"/>
</dbReference>
<keyword evidence="4" id="KW-1185">Reference proteome</keyword>
<comment type="caution">
    <text evidence="3">The sequence shown here is derived from an EMBL/GenBank/DDBJ whole genome shotgun (WGS) entry which is preliminary data.</text>
</comment>
<evidence type="ECO:0000313" key="4">
    <source>
        <dbReference type="Proteomes" id="UP000813461"/>
    </source>
</evidence>
<keyword evidence="1" id="KW-0863">Zinc-finger</keyword>
<evidence type="ECO:0000313" key="3">
    <source>
        <dbReference type="EMBL" id="KAH7084464.1"/>
    </source>
</evidence>
<accession>A0A8K0R314</accession>
<dbReference type="OrthoDB" id="2687452at2759"/>
<sequence>MFSRDMSPASFTHAWNELAPYDHAGGHYAGCTDDLCCCHGIPVEPSQGFETAPSNQHADQRFLDVSNHDFSQAPSQEYYEAAQLLLGDYVNPSANLGSLISGVQASNAASIFGIAPASPTCSSFPFVPAPALAQALVPSATPITAAPQLVSHTGLTCPHCGLNTFGRPGEYRRHMKKHAPGAFPCTQPGCSKTFYRKDKLRDHLRQGHKIPRS</sequence>
<dbReference type="PROSITE" id="PS00028">
    <property type="entry name" value="ZINC_FINGER_C2H2_1"/>
    <property type="match status" value="1"/>
</dbReference>
<evidence type="ECO:0000259" key="2">
    <source>
        <dbReference type="PROSITE" id="PS50157"/>
    </source>
</evidence>
<dbReference type="Gene3D" id="3.30.160.60">
    <property type="entry name" value="Classic Zinc Finger"/>
    <property type="match status" value="1"/>
</dbReference>
<organism evidence="3 4">
    <name type="scientific">Paraphoma chrysanthemicola</name>
    <dbReference type="NCBI Taxonomy" id="798071"/>
    <lineage>
        <taxon>Eukaryota</taxon>
        <taxon>Fungi</taxon>
        <taxon>Dikarya</taxon>
        <taxon>Ascomycota</taxon>
        <taxon>Pezizomycotina</taxon>
        <taxon>Dothideomycetes</taxon>
        <taxon>Pleosporomycetidae</taxon>
        <taxon>Pleosporales</taxon>
        <taxon>Pleosporineae</taxon>
        <taxon>Phaeosphaeriaceae</taxon>
        <taxon>Paraphoma</taxon>
    </lineage>
</organism>
<dbReference type="SUPFAM" id="SSF57667">
    <property type="entry name" value="beta-beta-alpha zinc fingers"/>
    <property type="match status" value="1"/>
</dbReference>
<dbReference type="EMBL" id="JAGMVJ010000012">
    <property type="protein sequence ID" value="KAH7084464.1"/>
    <property type="molecule type" value="Genomic_DNA"/>
</dbReference>
<dbReference type="Proteomes" id="UP000813461">
    <property type="component" value="Unassembled WGS sequence"/>
</dbReference>
<gene>
    <name evidence="3" type="ORF">FB567DRAFT_604353</name>
</gene>
<feature type="domain" description="C2H2-type" evidence="2">
    <location>
        <begin position="183"/>
        <end position="213"/>
    </location>
</feature>
<dbReference type="InterPro" id="IPR013087">
    <property type="entry name" value="Znf_C2H2_type"/>
</dbReference>
<proteinExistence type="predicted"/>
<name>A0A8K0R314_9PLEO</name>
<dbReference type="AlphaFoldDB" id="A0A8K0R314"/>
<evidence type="ECO:0000256" key="1">
    <source>
        <dbReference type="PROSITE-ProRule" id="PRU00042"/>
    </source>
</evidence>